<name>M9MDS5_PSEA3</name>
<accession>M9MDS5</accession>
<evidence type="ECO:0000256" key="1">
    <source>
        <dbReference type="SAM" id="MobiDB-lite"/>
    </source>
</evidence>
<evidence type="ECO:0000313" key="3">
    <source>
        <dbReference type="Proteomes" id="UP000011976"/>
    </source>
</evidence>
<reference evidence="3" key="1">
    <citation type="journal article" date="2013" name="Genome Announc.">
        <title>Genome sequence of the basidiomycetous yeast Pseudozyma antarctica T-34, a producer of the glycolipid biosurfactants mannosylerythritol lipids.</title>
        <authorList>
            <person name="Morita T."/>
            <person name="Koike H."/>
            <person name="Koyama Y."/>
            <person name="Hagiwara H."/>
            <person name="Ito E."/>
            <person name="Fukuoka T."/>
            <person name="Imura T."/>
            <person name="Machida M."/>
            <person name="Kitamoto D."/>
        </authorList>
    </citation>
    <scope>NUCLEOTIDE SEQUENCE [LARGE SCALE GENOMIC DNA]</scope>
    <source>
        <strain evidence="3">T-34</strain>
    </source>
</reference>
<gene>
    <name evidence="2" type="ORF">PANT_7d00308</name>
</gene>
<proteinExistence type="predicted"/>
<feature type="region of interest" description="Disordered" evidence="1">
    <location>
        <begin position="103"/>
        <end position="125"/>
    </location>
</feature>
<organism evidence="2 3">
    <name type="scientific">Pseudozyma antarctica (strain T-34)</name>
    <name type="common">Yeast</name>
    <name type="synonym">Candida antarctica</name>
    <dbReference type="NCBI Taxonomy" id="1151754"/>
    <lineage>
        <taxon>Eukaryota</taxon>
        <taxon>Fungi</taxon>
        <taxon>Dikarya</taxon>
        <taxon>Basidiomycota</taxon>
        <taxon>Ustilaginomycotina</taxon>
        <taxon>Ustilaginomycetes</taxon>
        <taxon>Ustilaginales</taxon>
        <taxon>Ustilaginaceae</taxon>
        <taxon>Moesziomyces</taxon>
    </lineage>
</organism>
<sequence length="356" mass="36983">MAPDGNFRRQELMDSPVQSHRTPGNNSDTQAYNSVGSHLSAPPCLAYRANTFAVQARDAGTEDEPGPPETRQSWKIAASAAAGQTEIRGAPSFISPFAISPDQPAASASVSPHPRPPFHHTSGVLHIAPPSFGPLPLCPSAPIADPAPSLLPLSFGGLRSASAGLGGGIVHKLSDVVPQTVTLGMAVPPLDLSARHHTRLPRGIQFPPGFPPGQQQGFPAAAQPNAGQMGMPTANNPAAPAGAQMQNAANVFQVSPTIYRPSHHLNPLRTRHRRPGLSTILASVSSCPPLFFSPSLPSPAPLLLGASARVTSIGKACSPSRLYAPALAKSCRVHGHDSSSSRDDTFVVASHRPSDA</sequence>
<feature type="compositionally biased region" description="Basic and acidic residues" evidence="1">
    <location>
        <begin position="334"/>
        <end position="345"/>
    </location>
</feature>
<dbReference type="Proteomes" id="UP000011976">
    <property type="component" value="Unassembled WGS sequence"/>
</dbReference>
<feature type="region of interest" description="Disordered" evidence="1">
    <location>
        <begin position="1"/>
        <end position="36"/>
    </location>
</feature>
<feature type="compositionally biased region" description="Basic and acidic residues" evidence="1">
    <location>
        <begin position="1"/>
        <end position="12"/>
    </location>
</feature>
<dbReference type="EMBL" id="DF196773">
    <property type="protein sequence ID" value="GAC72847.1"/>
    <property type="molecule type" value="Genomic_DNA"/>
</dbReference>
<feature type="region of interest" description="Disordered" evidence="1">
    <location>
        <begin position="333"/>
        <end position="356"/>
    </location>
</feature>
<protein>
    <submittedName>
        <fullName evidence="2">Uncharacterized protein</fullName>
    </submittedName>
</protein>
<evidence type="ECO:0000313" key="2">
    <source>
        <dbReference type="EMBL" id="GAC72847.1"/>
    </source>
</evidence>
<dbReference type="AlphaFoldDB" id="M9MDS5"/>
<feature type="compositionally biased region" description="Polar residues" evidence="1">
    <location>
        <begin position="16"/>
        <end position="36"/>
    </location>
</feature>